<feature type="domain" description="Cilium assembly protein DZIP1 N-terminal" evidence="3">
    <location>
        <begin position="122"/>
        <end position="229"/>
    </location>
</feature>
<dbReference type="Proteomes" id="UP001470230">
    <property type="component" value="Unassembled WGS sequence"/>
</dbReference>
<keyword evidence="1" id="KW-0175">Coiled coil</keyword>
<dbReference type="InterPro" id="IPR032714">
    <property type="entry name" value="DZIP1_N"/>
</dbReference>
<feature type="compositionally biased region" description="Low complexity" evidence="2">
    <location>
        <begin position="10"/>
        <end position="26"/>
    </location>
</feature>
<feature type="region of interest" description="Disordered" evidence="2">
    <location>
        <begin position="1"/>
        <end position="56"/>
    </location>
</feature>
<dbReference type="PANTHER" id="PTHR21502">
    <property type="entry name" value="ZINC FINGER PROTEIN DZIP1"/>
    <property type="match status" value="1"/>
</dbReference>
<feature type="region of interest" description="Disordered" evidence="2">
    <location>
        <begin position="311"/>
        <end position="389"/>
    </location>
</feature>
<dbReference type="InterPro" id="IPR051241">
    <property type="entry name" value="DZIP_RILPL"/>
</dbReference>
<evidence type="ECO:0000256" key="2">
    <source>
        <dbReference type="SAM" id="MobiDB-lite"/>
    </source>
</evidence>
<evidence type="ECO:0000259" key="3">
    <source>
        <dbReference type="Pfam" id="PF13815"/>
    </source>
</evidence>
<organism evidence="4 5">
    <name type="scientific">Tritrichomonas musculus</name>
    <dbReference type="NCBI Taxonomy" id="1915356"/>
    <lineage>
        <taxon>Eukaryota</taxon>
        <taxon>Metamonada</taxon>
        <taxon>Parabasalia</taxon>
        <taxon>Tritrichomonadida</taxon>
        <taxon>Tritrichomonadidae</taxon>
        <taxon>Tritrichomonas</taxon>
    </lineage>
</organism>
<dbReference type="Pfam" id="PF13815">
    <property type="entry name" value="Dzip-like_N"/>
    <property type="match status" value="1"/>
</dbReference>
<feature type="region of interest" description="Disordered" evidence="2">
    <location>
        <begin position="260"/>
        <end position="298"/>
    </location>
</feature>
<reference evidence="4 5" key="1">
    <citation type="submission" date="2024-04" db="EMBL/GenBank/DDBJ databases">
        <title>Tritrichomonas musculus Genome.</title>
        <authorList>
            <person name="Alves-Ferreira E."/>
            <person name="Grigg M."/>
            <person name="Lorenzi H."/>
            <person name="Galac M."/>
        </authorList>
    </citation>
    <scope>NUCLEOTIDE SEQUENCE [LARGE SCALE GENOMIC DNA]</scope>
    <source>
        <strain evidence="4 5">EAF2021</strain>
    </source>
</reference>
<gene>
    <name evidence="4" type="ORF">M9Y10_012570</name>
</gene>
<protein>
    <recommendedName>
        <fullName evidence="3">Cilium assembly protein DZIP1 N-terminal domain-containing protein</fullName>
    </recommendedName>
</protein>
<dbReference type="PANTHER" id="PTHR21502:SF3">
    <property type="entry name" value="CILIUM ASSEMBLY PROTEIN DZIP1L"/>
    <property type="match status" value="1"/>
</dbReference>
<feature type="compositionally biased region" description="Acidic residues" evidence="2">
    <location>
        <begin position="378"/>
        <end position="389"/>
    </location>
</feature>
<dbReference type="EMBL" id="JAPFFF010000018">
    <property type="protein sequence ID" value="KAK8860878.1"/>
    <property type="molecule type" value="Genomic_DNA"/>
</dbReference>
<feature type="compositionally biased region" description="Pro residues" evidence="2">
    <location>
        <begin position="28"/>
        <end position="41"/>
    </location>
</feature>
<evidence type="ECO:0000313" key="4">
    <source>
        <dbReference type="EMBL" id="KAK8860878.1"/>
    </source>
</evidence>
<keyword evidence="5" id="KW-1185">Reference proteome</keyword>
<proteinExistence type="predicted"/>
<evidence type="ECO:0000313" key="5">
    <source>
        <dbReference type="Proteomes" id="UP001470230"/>
    </source>
</evidence>
<sequence>MSSYFPPPQHIYQPPQQSQIPPQYAPGMYPPQMTPSIPPNPDFQAIPPQRFQQPPYQIPNIPQINPAPTPIPINAPAGVPYQPVQNPQPSKLNQQFKKAPPQPQQFSIIASNLNQSSKERYVWTQKKEKMKWGLAESIDVDQIARTGDINSVLFYLNQFMNANITKDDIKQFGTKGSLNAFLILQLGVEYLLNGYNKIKQEYEQNYYSAEEFMEVANKLSSQTDDYNQALLEREKQIQILKDQKKELERRVNELKTAIQTKLEKRKKKHNTDQTSTLGTHKHHHHSKPKNETSEPGEMHNSTAYQQFKDNQHSNKAKNSKKHNNDDDSIHFGNTNSEYSSGEIHGQVAEDVVSFLTQNDGYDNDTVNDSSKEEGEIVQYEEEEDEGDVY</sequence>
<name>A0ABR2IDX9_9EUKA</name>
<accession>A0ABR2IDX9</accession>
<evidence type="ECO:0000256" key="1">
    <source>
        <dbReference type="ARBA" id="ARBA00023054"/>
    </source>
</evidence>
<comment type="caution">
    <text evidence="4">The sequence shown here is derived from an EMBL/GenBank/DDBJ whole genome shotgun (WGS) entry which is preliminary data.</text>
</comment>
<feature type="compositionally biased region" description="Polar residues" evidence="2">
    <location>
        <begin position="354"/>
        <end position="368"/>
    </location>
</feature>